<dbReference type="InterPro" id="IPR000965">
    <property type="entry name" value="GPR_dom"/>
</dbReference>
<proteinExistence type="inferred from homology"/>
<comment type="similarity">
    <text evidence="7">Belongs to the gamma-glutamyl phosphate reductase family.</text>
</comment>
<evidence type="ECO:0000256" key="2">
    <source>
        <dbReference type="ARBA" id="ARBA00022605"/>
    </source>
</evidence>
<evidence type="ECO:0000313" key="9">
    <source>
        <dbReference type="EMBL" id="MFI9123646.1"/>
    </source>
</evidence>
<dbReference type="NCBIfam" id="NF001221">
    <property type="entry name" value="PRK00197.1"/>
    <property type="match status" value="1"/>
</dbReference>
<dbReference type="EMBL" id="JBITYT010000020">
    <property type="protein sequence ID" value="MFI9123646.1"/>
    <property type="molecule type" value="Genomic_DNA"/>
</dbReference>
<feature type="domain" description="Aldehyde dehydrogenase" evidence="8">
    <location>
        <begin position="6"/>
        <end position="287"/>
    </location>
</feature>
<feature type="domain" description="Aldehyde dehydrogenase" evidence="8">
    <location>
        <begin position="318"/>
        <end position="380"/>
    </location>
</feature>
<dbReference type="NCBIfam" id="TIGR00407">
    <property type="entry name" value="proA"/>
    <property type="match status" value="1"/>
</dbReference>
<evidence type="ECO:0000256" key="4">
    <source>
        <dbReference type="ARBA" id="ARBA00022857"/>
    </source>
</evidence>
<evidence type="ECO:0000256" key="5">
    <source>
        <dbReference type="ARBA" id="ARBA00023002"/>
    </source>
</evidence>
<dbReference type="Gene3D" id="3.40.605.10">
    <property type="entry name" value="Aldehyde Dehydrogenase, Chain A, domain 1"/>
    <property type="match status" value="1"/>
</dbReference>
<name>A0ABW8D3S1_STRBI</name>
<dbReference type="InterPro" id="IPR016161">
    <property type="entry name" value="Ald_DH/histidinol_DH"/>
</dbReference>
<evidence type="ECO:0000256" key="3">
    <source>
        <dbReference type="ARBA" id="ARBA00022650"/>
    </source>
</evidence>
<dbReference type="RefSeq" id="WP_399621183.1">
    <property type="nucleotide sequence ID" value="NZ_JBITYT010000020.1"/>
</dbReference>
<organism evidence="9 10">
    <name type="scientific">Streptomyces bikiniensis</name>
    <dbReference type="NCBI Taxonomy" id="1896"/>
    <lineage>
        <taxon>Bacteria</taxon>
        <taxon>Bacillati</taxon>
        <taxon>Actinomycetota</taxon>
        <taxon>Actinomycetes</taxon>
        <taxon>Kitasatosporales</taxon>
        <taxon>Streptomycetaceae</taxon>
        <taxon>Streptomyces</taxon>
    </lineage>
</organism>
<evidence type="ECO:0000259" key="8">
    <source>
        <dbReference type="Pfam" id="PF00171"/>
    </source>
</evidence>
<dbReference type="PANTHER" id="PTHR11063">
    <property type="entry name" value="GLUTAMATE SEMIALDEHYDE DEHYDROGENASE"/>
    <property type="match status" value="1"/>
</dbReference>
<comment type="pathway">
    <text evidence="1 7">Amino-acid biosynthesis; L-proline biosynthesis; L-glutamate 5-semialdehyde from L-glutamate: step 2/2.</text>
</comment>
<keyword evidence="3 7" id="KW-0641">Proline biosynthesis</keyword>
<dbReference type="Proteomes" id="UP001614391">
    <property type="component" value="Unassembled WGS sequence"/>
</dbReference>
<comment type="subcellular location">
    <subcellularLocation>
        <location evidence="7">Cytoplasm</location>
    </subcellularLocation>
</comment>
<dbReference type="InterPro" id="IPR015590">
    <property type="entry name" value="Aldehyde_DH_dom"/>
</dbReference>
<dbReference type="SUPFAM" id="SSF53720">
    <property type="entry name" value="ALDH-like"/>
    <property type="match status" value="1"/>
</dbReference>
<reference evidence="9 10" key="1">
    <citation type="submission" date="2024-10" db="EMBL/GenBank/DDBJ databases">
        <title>The Natural Products Discovery Center: Release of the First 8490 Sequenced Strains for Exploring Actinobacteria Biosynthetic Diversity.</title>
        <authorList>
            <person name="Kalkreuter E."/>
            <person name="Kautsar S.A."/>
            <person name="Yang D."/>
            <person name="Bader C.D."/>
            <person name="Teijaro C.N."/>
            <person name="Fluegel L."/>
            <person name="Davis C.M."/>
            <person name="Simpson J.R."/>
            <person name="Lauterbach L."/>
            <person name="Steele A.D."/>
            <person name="Gui C."/>
            <person name="Meng S."/>
            <person name="Li G."/>
            <person name="Viehrig K."/>
            <person name="Ye F."/>
            <person name="Su P."/>
            <person name="Kiefer A.F."/>
            <person name="Nichols A."/>
            <person name="Cepeda A.J."/>
            <person name="Yan W."/>
            <person name="Fan B."/>
            <person name="Jiang Y."/>
            <person name="Adhikari A."/>
            <person name="Zheng C.-J."/>
            <person name="Schuster L."/>
            <person name="Cowan T.M."/>
            <person name="Smanski M.J."/>
            <person name="Chevrette M.G."/>
            <person name="De Carvalho L.P.S."/>
            <person name="Shen B."/>
        </authorList>
    </citation>
    <scope>NUCLEOTIDE SEQUENCE [LARGE SCALE GENOMIC DNA]</scope>
    <source>
        <strain evidence="9 10">NPDC053346</strain>
    </source>
</reference>
<dbReference type="CDD" id="cd07079">
    <property type="entry name" value="ALDH_F18-19_ProA-GPR"/>
    <property type="match status" value="1"/>
</dbReference>
<dbReference type="PIRSF" id="PIRSF000151">
    <property type="entry name" value="GPR"/>
    <property type="match status" value="1"/>
</dbReference>
<dbReference type="InterPro" id="IPR012134">
    <property type="entry name" value="Glu-5-SA_DH"/>
</dbReference>
<comment type="catalytic activity">
    <reaction evidence="6 7">
        <text>L-glutamate 5-semialdehyde + phosphate + NADP(+) = L-glutamyl 5-phosphate + NADPH + H(+)</text>
        <dbReference type="Rhea" id="RHEA:19541"/>
        <dbReference type="ChEBI" id="CHEBI:15378"/>
        <dbReference type="ChEBI" id="CHEBI:43474"/>
        <dbReference type="ChEBI" id="CHEBI:57783"/>
        <dbReference type="ChEBI" id="CHEBI:58066"/>
        <dbReference type="ChEBI" id="CHEBI:58274"/>
        <dbReference type="ChEBI" id="CHEBI:58349"/>
        <dbReference type="EC" id="1.2.1.41"/>
    </reaction>
</comment>
<dbReference type="PANTHER" id="PTHR11063:SF8">
    <property type="entry name" value="DELTA-1-PYRROLINE-5-CARBOXYLATE SYNTHASE"/>
    <property type="match status" value="1"/>
</dbReference>
<dbReference type="EC" id="1.2.1.41" evidence="7"/>
<comment type="caution">
    <text evidence="9">The sequence shown here is derived from an EMBL/GenBank/DDBJ whole genome shotgun (WGS) entry which is preliminary data.</text>
</comment>
<keyword evidence="10" id="KW-1185">Reference proteome</keyword>
<keyword evidence="7" id="KW-0963">Cytoplasm</keyword>
<dbReference type="HAMAP" id="MF_00412">
    <property type="entry name" value="ProA"/>
    <property type="match status" value="1"/>
</dbReference>
<dbReference type="Pfam" id="PF00171">
    <property type="entry name" value="Aldedh"/>
    <property type="match status" value="2"/>
</dbReference>
<dbReference type="InterPro" id="IPR016162">
    <property type="entry name" value="Ald_DH_N"/>
</dbReference>
<protein>
    <recommendedName>
        <fullName evidence="7">Gamma-glutamyl phosphate reductase</fullName>
        <shortName evidence="7">GPR</shortName>
        <ecNumber evidence="7">1.2.1.41</ecNumber>
    </recommendedName>
    <alternativeName>
        <fullName evidence="7">Glutamate-5-semialdehyde dehydrogenase</fullName>
    </alternativeName>
    <alternativeName>
        <fullName evidence="7">Glutamyl-gamma-semialdehyde dehydrogenase</fullName>
        <shortName evidence="7">GSA dehydrogenase</shortName>
    </alternativeName>
</protein>
<evidence type="ECO:0000256" key="6">
    <source>
        <dbReference type="ARBA" id="ARBA00049024"/>
    </source>
</evidence>
<accession>A0ABW8D3S1</accession>
<dbReference type="GO" id="GO:0004350">
    <property type="term" value="F:glutamate-5-semialdehyde dehydrogenase activity"/>
    <property type="evidence" value="ECO:0007669"/>
    <property type="project" value="UniProtKB-EC"/>
</dbReference>
<dbReference type="Gene3D" id="3.40.309.10">
    <property type="entry name" value="Aldehyde Dehydrogenase, Chain A, domain 2"/>
    <property type="match status" value="1"/>
</dbReference>
<keyword evidence="4 7" id="KW-0521">NADP</keyword>
<gene>
    <name evidence="7" type="primary">proA</name>
    <name evidence="9" type="ORF">ACIGW0_30355</name>
</gene>
<evidence type="ECO:0000256" key="1">
    <source>
        <dbReference type="ARBA" id="ARBA00004985"/>
    </source>
</evidence>
<dbReference type="InterPro" id="IPR016163">
    <property type="entry name" value="Ald_DH_C"/>
</dbReference>
<evidence type="ECO:0000256" key="7">
    <source>
        <dbReference type="HAMAP-Rule" id="MF_00412"/>
    </source>
</evidence>
<sequence length="419" mass="44972">MSVVPVREICRRAYEASLVVKELTTEVKDRVLVEMADAIDAAAARLQEANALDVAAAREAGTSATLIDRLTLTDQRIAGMTKAIRTIVDLPDPVGSVVQGWTRPNGLQIQQVREPLGVVAVIYEARPNVTADVAALCLKTGNAAVLRGSSIAQHTNAAIADVLTEVLWRQEDVPDDAVQLIRDTSREAALELLRADEYVDLLVPRGGPGLIKTVQENATVPTVIDGDGNCHVYVDATADPAMATDIVINGKTSRPSVCNAVETLLVHADLSADWLPKTLDALQGLGVEIRGDARTREVWPAAVEVQDLDWETEYLDLVLAVKVVDGLDEALAHINRYGTRNAEGIVAQDITVARRFARAIDSGSVFVNTSTRYSDGGEFGYGVEIGVSTQKLHARGPMGLESLTCVKNVVWGSGQVRVL</sequence>
<comment type="function">
    <text evidence="7">Catalyzes the NADPH-dependent reduction of L-glutamate 5-phosphate into L-glutamate 5-semialdehyde and phosphate. The product spontaneously undergoes cyclization to form 1-pyrroline-5-carboxylate.</text>
</comment>
<keyword evidence="5 7" id="KW-0560">Oxidoreductase</keyword>
<evidence type="ECO:0000313" key="10">
    <source>
        <dbReference type="Proteomes" id="UP001614391"/>
    </source>
</evidence>
<keyword evidence="2 7" id="KW-0028">Amino-acid biosynthesis</keyword>